<evidence type="ECO:0000256" key="8">
    <source>
        <dbReference type="SAM" id="Phobius"/>
    </source>
</evidence>
<keyword evidence="4 8" id="KW-0812">Transmembrane</keyword>
<dbReference type="EMBL" id="BOON01000016">
    <property type="protein sequence ID" value="GII22090.1"/>
    <property type="molecule type" value="Genomic_DNA"/>
</dbReference>
<keyword evidence="2" id="KW-1003">Cell membrane</keyword>
<dbReference type="Pfam" id="PF03799">
    <property type="entry name" value="FtsQ_DivIB_C"/>
    <property type="match status" value="1"/>
</dbReference>
<dbReference type="InterPro" id="IPR013685">
    <property type="entry name" value="POTRA_FtsQ_type"/>
</dbReference>
<keyword evidence="7" id="KW-0131">Cell cycle</keyword>
<evidence type="ECO:0000313" key="11">
    <source>
        <dbReference type="Proteomes" id="UP000599074"/>
    </source>
</evidence>
<keyword evidence="11" id="KW-1185">Reference proteome</keyword>
<proteinExistence type="predicted"/>
<dbReference type="Pfam" id="PF08478">
    <property type="entry name" value="POTRA_1"/>
    <property type="match status" value="1"/>
</dbReference>
<feature type="transmembrane region" description="Helical" evidence="8">
    <location>
        <begin position="37"/>
        <end position="59"/>
    </location>
</feature>
<evidence type="ECO:0000256" key="6">
    <source>
        <dbReference type="ARBA" id="ARBA00023136"/>
    </source>
</evidence>
<evidence type="ECO:0000256" key="5">
    <source>
        <dbReference type="ARBA" id="ARBA00022989"/>
    </source>
</evidence>
<comment type="caution">
    <text evidence="10">The sequence shown here is derived from an EMBL/GenBank/DDBJ whole genome shotgun (WGS) entry which is preliminary data.</text>
</comment>
<dbReference type="PROSITE" id="PS51779">
    <property type="entry name" value="POTRA"/>
    <property type="match status" value="1"/>
</dbReference>
<gene>
    <name evidence="10" type="ORF">Pme01_16870</name>
</gene>
<evidence type="ECO:0000256" key="1">
    <source>
        <dbReference type="ARBA" id="ARBA00004370"/>
    </source>
</evidence>
<keyword evidence="5 8" id="KW-1133">Transmembrane helix</keyword>
<reference evidence="10" key="1">
    <citation type="submission" date="2021-01" db="EMBL/GenBank/DDBJ databases">
        <title>Whole genome shotgun sequence of Planosporangium mesophilum NBRC 109066.</title>
        <authorList>
            <person name="Komaki H."/>
            <person name="Tamura T."/>
        </authorList>
    </citation>
    <scope>NUCLEOTIDE SEQUENCE</scope>
    <source>
        <strain evidence="10">NBRC 109066</strain>
    </source>
</reference>
<dbReference type="PANTHER" id="PTHR37820">
    <property type="entry name" value="CELL DIVISION PROTEIN DIVIB"/>
    <property type="match status" value="1"/>
</dbReference>
<feature type="domain" description="POTRA" evidence="9">
    <location>
        <begin position="63"/>
        <end position="131"/>
    </location>
</feature>
<protein>
    <recommendedName>
        <fullName evidence="9">POTRA domain-containing protein</fullName>
    </recommendedName>
</protein>
<evidence type="ECO:0000256" key="2">
    <source>
        <dbReference type="ARBA" id="ARBA00022475"/>
    </source>
</evidence>
<keyword evidence="3" id="KW-0132">Cell division</keyword>
<organism evidence="10 11">
    <name type="scientific">Planosporangium mesophilum</name>
    <dbReference type="NCBI Taxonomy" id="689768"/>
    <lineage>
        <taxon>Bacteria</taxon>
        <taxon>Bacillati</taxon>
        <taxon>Actinomycetota</taxon>
        <taxon>Actinomycetes</taxon>
        <taxon>Micromonosporales</taxon>
        <taxon>Micromonosporaceae</taxon>
        <taxon>Planosporangium</taxon>
    </lineage>
</organism>
<evidence type="ECO:0000256" key="3">
    <source>
        <dbReference type="ARBA" id="ARBA00022618"/>
    </source>
</evidence>
<accession>A0A8J3T7Q6</accession>
<name>A0A8J3T7Q6_9ACTN</name>
<dbReference type="PANTHER" id="PTHR37820:SF1">
    <property type="entry name" value="CELL DIVISION PROTEIN FTSQ"/>
    <property type="match status" value="1"/>
</dbReference>
<dbReference type="GO" id="GO:0051301">
    <property type="term" value="P:cell division"/>
    <property type="evidence" value="ECO:0007669"/>
    <property type="project" value="UniProtKB-KW"/>
</dbReference>
<evidence type="ECO:0000256" key="7">
    <source>
        <dbReference type="ARBA" id="ARBA00023306"/>
    </source>
</evidence>
<dbReference type="AlphaFoldDB" id="A0A8J3T7Q6"/>
<sequence length="254" mass="26914">MGPTSGRWRLVRARREAVPTSVRRFSERARRRRLRAAVPWLVGLGVLALLAALGGVGYATPVLGVTDIRVTGARLVTADQVRAAARVAPGTPLVRVDTGAVARRVGGLPAVDRATVSRSWPHALVVRVVERTPLAVVPAGDGYVVIDRTGTVFDRAAQPPAGLPVIKLRTPGRGDPATRAALTVLAVLPSQLRDPMAVLVADAPARIRLELSDGRQIVWGDSTQNDEKARVAILMLSGPQKVTDVSAPSVVTTR</sequence>
<dbReference type="InterPro" id="IPR034746">
    <property type="entry name" value="POTRA"/>
</dbReference>
<dbReference type="Proteomes" id="UP000599074">
    <property type="component" value="Unassembled WGS sequence"/>
</dbReference>
<dbReference type="InterPro" id="IPR050487">
    <property type="entry name" value="FtsQ_DivIB"/>
</dbReference>
<dbReference type="RefSeq" id="WP_168115018.1">
    <property type="nucleotide sequence ID" value="NZ_BOON01000016.1"/>
</dbReference>
<comment type="subcellular location">
    <subcellularLocation>
        <location evidence="1">Membrane</location>
    </subcellularLocation>
</comment>
<evidence type="ECO:0000256" key="4">
    <source>
        <dbReference type="ARBA" id="ARBA00022692"/>
    </source>
</evidence>
<evidence type="ECO:0000259" key="9">
    <source>
        <dbReference type="PROSITE" id="PS51779"/>
    </source>
</evidence>
<dbReference type="InterPro" id="IPR005548">
    <property type="entry name" value="Cell_div_FtsQ/DivIB_C"/>
</dbReference>
<dbReference type="Gene3D" id="3.10.20.310">
    <property type="entry name" value="membrane protein fhac"/>
    <property type="match status" value="1"/>
</dbReference>
<keyword evidence="6 8" id="KW-0472">Membrane</keyword>
<dbReference type="GO" id="GO:0005886">
    <property type="term" value="C:plasma membrane"/>
    <property type="evidence" value="ECO:0007669"/>
    <property type="project" value="TreeGrafter"/>
</dbReference>
<evidence type="ECO:0000313" key="10">
    <source>
        <dbReference type="EMBL" id="GII22090.1"/>
    </source>
</evidence>